<dbReference type="Proteomes" id="UP000244729">
    <property type="component" value="Chromosome"/>
</dbReference>
<dbReference type="EMBL" id="CP028913">
    <property type="protein sequence ID" value="AWB94687.1"/>
    <property type="molecule type" value="Genomic_DNA"/>
</dbReference>
<sequence length="195" mass="21239">MTVPVSIVAVSGSLHAPSKTTVLTKEILDAFSAALDGHVPVETHLIELSEIGREFSGALTRDELSPIAQEAIRRIESATLLIVASPVYRASFTGLFKHVFDFVGQYALIDKPVQLAATGGSDRHALIIEHQFRPLFSFFQALTLPIGVYASDADFVDYRVDSDSLRARIDQAVQRGVPIVRSALPDSVSDYVATW</sequence>
<accession>A0A2S0WTM6</accession>
<name>A0A2S0WTM6_9MICO</name>
<dbReference type="SUPFAM" id="SSF52218">
    <property type="entry name" value="Flavoproteins"/>
    <property type="match status" value="1"/>
</dbReference>
<gene>
    <name evidence="1" type="primary">msuE</name>
    <name evidence="1" type="ORF">DCE93_02625</name>
</gene>
<dbReference type="KEGG" id="agm:DCE93_02625"/>
<organism evidence="1 2">
    <name type="scientific">Agromyces badenianii</name>
    <dbReference type="NCBI Taxonomy" id="2080742"/>
    <lineage>
        <taxon>Bacteria</taxon>
        <taxon>Bacillati</taxon>
        <taxon>Actinomycetota</taxon>
        <taxon>Actinomycetes</taxon>
        <taxon>Micrococcales</taxon>
        <taxon>Microbacteriaceae</taxon>
        <taxon>Agromyces</taxon>
    </lineage>
</organism>
<dbReference type="InterPro" id="IPR029039">
    <property type="entry name" value="Flavoprotein-like_sf"/>
</dbReference>
<dbReference type="NCBIfam" id="TIGR03566">
    <property type="entry name" value="FMN_reduc_MsuE"/>
    <property type="match status" value="1"/>
</dbReference>
<evidence type="ECO:0000313" key="2">
    <source>
        <dbReference type="Proteomes" id="UP000244729"/>
    </source>
</evidence>
<dbReference type="GO" id="GO:0016491">
    <property type="term" value="F:oxidoreductase activity"/>
    <property type="evidence" value="ECO:0007669"/>
    <property type="project" value="InterPro"/>
</dbReference>
<evidence type="ECO:0000313" key="1">
    <source>
        <dbReference type="EMBL" id="AWB94687.1"/>
    </source>
</evidence>
<dbReference type="AlphaFoldDB" id="A0A2S0WTM6"/>
<dbReference type="Pfam" id="PF03358">
    <property type="entry name" value="FMN_red"/>
    <property type="match status" value="1"/>
</dbReference>
<keyword evidence="2" id="KW-1185">Reference proteome</keyword>
<dbReference type="InterPro" id="IPR019912">
    <property type="entry name" value="FMN_Rdtase_MsuE-like"/>
</dbReference>
<reference evidence="1 2" key="1">
    <citation type="submission" date="2018-04" db="EMBL/GenBank/DDBJ databases">
        <authorList>
            <person name="Li J."/>
        </authorList>
    </citation>
    <scope>NUCLEOTIDE SEQUENCE [LARGE SCALE GENOMIC DNA]</scope>
    <source>
        <strain evidence="2">30A</strain>
    </source>
</reference>
<dbReference type="InterPro" id="IPR005025">
    <property type="entry name" value="FMN_Rdtase-like_dom"/>
</dbReference>
<dbReference type="RefSeq" id="WP_108594509.1">
    <property type="nucleotide sequence ID" value="NZ_CP028913.1"/>
</dbReference>
<dbReference type="Gene3D" id="3.40.50.360">
    <property type="match status" value="1"/>
</dbReference>
<proteinExistence type="predicted"/>
<dbReference type="PANTHER" id="PTHR43408:SF2">
    <property type="entry name" value="FMN REDUCTASE (NADPH)"/>
    <property type="match status" value="1"/>
</dbReference>
<dbReference type="PANTHER" id="PTHR43408">
    <property type="entry name" value="FMN REDUCTASE (NADPH)"/>
    <property type="match status" value="1"/>
</dbReference>
<protein>
    <submittedName>
        <fullName evidence="1">FMN reductase</fullName>
    </submittedName>
</protein>
<dbReference type="OrthoDB" id="1643408at2"/>
<dbReference type="InterPro" id="IPR051814">
    <property type="entry name" value="NAD(P)H-dep_FMN_reductase"/>
</dbReference>